<dbReference type="Proteomes" id="UP000000268">
    <property type="component" value="Chromosome"/>
</dbReference>
<dbReference type="STRING" id="329726.AM1_1949"/>
<dbReference type="KEGG" id="amr:AM1_1949"/>
<dbReference type="OrthoDB" id="510588at2"/>
<dbReference type="EMBL" id="CP000828">
    <property type="protein sequence ID" value="ABW26966.1"/>
    <property type="molecule type" value="Genomic_DNA"/>
</dbReference>
<reference evidence="1 2" key="1">
    <citation type="journal article" date="2008" name="Proc. Natl. Acad. Sci. U.S.A.">
        <title>Niche adaptation and genome expansion in the chlorophyll d-producing cyanobacterium Acaryochloris marina.</title>
        <authorList>
            <person name="Swingley W.D."/>
            <person name="Chen M."/>
            <person name="Cheung P.C."/>
            <person name="Conrad A.L."/>
            <person name="Dejesa L.C."/>
            <person name="Hao J."/>
            <person name="Honchak B.M."/>
            <person name="Karbach L.E."/>
            <person name="Kurdoglu A."/>
            <person name="Lahiri S."/>
            <person name="Mastrian S.D."/>
            <person name="Miyashita H."/>
            <person name="Page L."/>
            <person name="Ramakrishna P."/>
            <person name="Satoh S."/>
            <person name="Sattley W.M."/>
            <person name="Shimada Y."/>
            <person name="Taylor H.L."/>
            <person name="Tomo T."/>
            <person name="Tsuchiya T."/>
            <person name="Wang Z.T."/>
            <person name="Raymond J."/>
            <person name="Mimuro M."/>
            <person name="Blankenship R.E."/>
            <person name="Touchman J.W."/>
        </authorList>
    </citation>
    <scope>NUCLEOTIDE SEQUENCE [LARGE SCALE GENOMIC DNA]</scope>
    <source>
        <strain evidence="2">MBIC 11017</strain>
    </source>
</reference>
<gene>
    <name evidence="1" type="ordered locus">AM1_1949</name>
</gene>
<protein>
    <submittedName>
        <fullName evidence="1">Uncharacterized protein</fullName>
    </submittedName>
</protein>
<dbReference type="AlphaFoldDB" id="B0CEK0"/>
<evidence type="ECO:0000313" key="1">
    <source>
        <dbReference type="EMBL" id="ABW26966.1"/>
    </source>
</evidence>
<name>B0CEK0_ACAM1</name>
<keyword evidence="2" id="KW-1185">Reference proteome</keyword>
<proteinExistence type="predicted"/>
<dbReference type="RefSeq" id="WP_012162464.1">
    <property type="nucleotide sequence ID" value="NC_009925.1"/>
</dbReference>
<dbReference type="HOGENOM" id="CLU_1801813_0_0_3"/>
<organism evidence="1 2">
    <name type="scientific">Acaryochloris marina (strain MBIC 11017)</name>
    <dbReference type="NCBI Taxonomy" id="329726"/>
    <lineage>
        <taxon>Bacteria</taxon>
        <taxon>Bacillati</taxon>
        <taxon>Cyanobacteriota</taxon>
        <taxon>Cyanophyceae</taxon>
        <taxon>Acaryochloridales</taxon>
        <taxon>Acaryochloridaceae</taxon>
        <taxon>Acaryochloris</taxon>
    </lineage>
</organism>
<accession>B0CEK0</accession>
<sequence length="143" mass="15691">MHLNLAMMMVWLCLGLSLGWLGLLLALTTANTLQKIQPQQSRKKLSLPFNFKPFWQGWSGQILLPVSSRTASTLLEKIIPTEQTIPAAAALTPHHPPLACELNIRSSSFSPSCCLLHTKQGSPLHGGAISTRLTRLQRMGVLL</sequence>
<evidence type="ECO:0000313" key="2">
    <source>
        <dbReference type="Proteomes" id="UP000000268"/>
    </source>
</evidence>